<keyword evidence="3" id="KW-1133">Transmembrane helix</keyword>
<dbReference type="eggNOG" id="KOG4075">
    <property type="taxonomic scope" value="Eukaryota"/>
</dbReference>
<dbReference type="RefSeq" id="XP_003645106.1">
    <property type="nucleotide sequence ID" value="XM_003645058.1"/>
</dbReference>
<gene>
    <name evidence="4" type="ordered locus">Ecym_2572</name>
</gene>
<evidence type="ECO:0000313" key="4">
    <source>
        <dbReference type="EMBL" id="AET38289.1"/>
    </source>
</evidence>
<evidence type="ECO:0000256" key="1">
    <source>
        <dbReference type="ARBA" id="ARBA00004173"/>
    </source>
</evidence>
<dbReference type="Pfam" id="PF02936">
    <property type="entry name" value="COX4"/>
    <property type="match status" value="1"/>
</dbReference>
<reference evidence="5" key="1">
    <citation type="journal article" date="2012" name="G3 (Bethesda)">
        <title>Pichia sorbitophila, an interspecies yeast hybrid reveals early steps of genome resolution following polyploidization.</title>
        <authorList>
            <person name="Leh Louis V."/>
            <person name="Despons L."/>
            <person name="Friedrich A."/>
            <person name="Martin T."/>
            <person name="Durrens P."/>
            <person name="Casaregola S."/>
            <person name="Neuveglise C."/>
            <person name="Fairhead C."/>
            <person name="Marck C."/>
            <person name="Cruz J.A."/>
            <person name="Straub M.L."/>
            <person name="Kugler V."/>
            <person name="Sacerdot C."/>
            <person name="Uzunov Z."/>
            <person name="Thierry A."/>
            <person name="Weiss S."/>
            <person name="Bleykasten C."/>
            <person name="De Montigny J."/>
            <person name="Jacques N."/>
            <person name="Jung P."/>
            <person name="Lemaire M."/>
            <person name="Mallet S."/>
            <person name="Morel G."/>
            <person name="Richard G.F."/>
            <person name="Sarkar A."/>
            <person name="Savel G."/>
            <person name="Schacherer J."/>
            <person name="Seret M.L."/>
            <person name="Talla E."/>
            <person name="Samson G."/>
            <person name="Jubin C."/>
            <person name="Poulain J."/>
            <person name="Vacherie B."/>
            <person name="Barbe V."/>
            <person name="Pelletier E."/>
            <person name="Sherman D.J."/>
            <person name="Westhof E."/>
            <person name="Weissenbach J."/>
            <person name="Baret P.V."/>
            <person name="Wincker P."/>
            <person name="Gaillardin C."/>
            <person name="Dujon B."/>
            <person name="Souciet J.L."/>
        </authorList>
    </citation>
    <scope>NUCLEOTIDE SEQUENCE [LARGE SCALE GENOMIC DNA]</scope>
    <source>
        <strain evidence="5">CBS 270.75 / DBVPG 7215 / KCTC 17166 / NRRL Y-17582</strain>
    </source>
</reference>
<proteinExistence type="predicted"/>
<dbReference type="InterPro" id="IPR004203">
    <property type="entry name" value="Cyt_c_oxidase_su4_fam"/>
</dbReference>
<dbReference type="InParanoid" id="G8JQD1"/>
<accession>G8JQD1</accession>
<dbReference type="KEGG" id="erc:Ecym_2572"/>
<organism evidence="4 5">
    <name type="scientific">Eremothecium cymbalariae (strain CBS 270.75 / DBVPG 7215 / KCTC 17166 / NRRL Y-17582)</name>
    <name type="common">Yeast</name>
    <dbReference type="NCBI Taxonomy" id="931890"/>
    <lineage>
        <taxon>Eukaryota</taxon>
        <taxon>Fungi</taxon>
        <taxon>Dikarya</taxon>
        <taxon>Ascomycota</taxon>
        <taxon>Saccharomycotina</taxon>
        <taxon>Saccharomycetes</taxon>
        <taxon>Saccharomycetales</taxon>
        <taxon>Saccharomycetaceae</taxon>
        <taxon>Eremothecium</taxon>
    </lineage>
</organism>
<feature type="transmembrane region" description="Helical" evidence="3">
    <location>
        <begin position="98"/>
        <end position="119"/>
    </location>
</feature>
<dbReference type="EMBL" id="CP002498">
    <property type="protein sequence ID" value="AET38289.1"/>
    <property type="molecule type" value="Genomic_DNA"/>
</dbReference>
<dbReference type="GO" id="GO:0005739">
    <property type="term" value="C:mitochondrion"/>
    <property type="evidence" value="ECO:0007669"/>
    <property type="project" value="UniProtKB-SubCell"/>
</dbReference>
<keyword evidence="2" id="KW-0496">Mitochondrion</keyword>
<dbReference type="OMA" id="YLDWKME"/>
<evidence type="ECO:0000256" key="3">
    <source>
        <dbReference type="SAM" id="Phobius"/>
    </source>
</evidence>
<comment type="subcellular location">
    <subcellularLocation>
        <location evidence="1">Mitochondrion</location>
    </subcellularLocation>
</comment>
<dbReference type="HOGENOM" id="CLU_148802_0_0_1"/>
<dbReference type="GO" id="GO:0006123">
    <property type="term" value="P:mitochondrial electron transport, cytochrome c to oxygen"/>
    <property type="evidence" value="ECO:0007669"/>
    <property type="project" value="InterPro"/>
</dbReference>
<keyword evidence="3" id="KW-0812">Transmembrane</keyword>
<dbReference type="SUPFAM" id="SSF81406">
    <property type="entry name" value="Mitochondrial cytochrome c oxidase subunit IV"/>
    <property type="match status" value="1"/>
</dbReference>
<protein>
    <submittedName>
        <fullName evidence="4">Uncharacterized protein</fullName>
    </submittedName>
</protein>
<dbReference type="GeneID" id="11468337"/>
<sequence length="137" mass="15751">MIRYTLRNATRCSIHRTLSTTSYEPPDFKNLTASSWMQKETSIQEEITEYLDWRMTDSWKTLTPDEIKAAYVISYGEWGPRAPQGSKLAQVQMTGPEIILRVITSMVLFTALGIVVLNYKTDKKVSDKIEELRSKVL</sequence>
<dbReference type="AlphaFoldDB" id="G8JQD1"/>
<dbReference type="InterPro" id="IPR036639">
    <property type="entry name" value="Cyt_c_oxidase_su4_sf"/>
</dbReference>
<dbReference type="GO" id="GO:0045277">
    <property type="term" value="C:respiratory chain complex IV"/>
    <property type="evidence" value="ECO:0007669"/>
    <property type="project" value="InterPro"/>
</dbReference>
<dbReference type="Proteomes" id="UP000006790">
    <property type="component" value="Chromosome 2"/>
</dbReference>
<dbReference type="STRING" id="931890.G8JQD1"/>
<keyword evidence="3" id="KW-0472">Membrane</keyword>
<dbReference type="FunCoup" id="G8JQD1">
    <property type="interactions" value="20"/>
</dbReference>
<dbReference type="OrthoDB" id="186013at2759"/>
<evidence type="ECO:0000256" key="2">
    <source>
        <dbReference type="ARBA" id="ARBA00023128"/>
    </source>
</evidence>
<keyword evidence="5" id="KW-1185">Reference proteome</keyword>
<name>G8JQD1_ERECY</name>
<dbReference type="Gene3D" id="1.10.442.10">
    <property type="entry name" value="Cytochrome c oxidase subunit IV"/>
    <property type="match status" value="1"/>
</dbReference>
<evidence type="ECO:0000313" key="5">
    <source>
        <dbReference type="Proteomes" id="UP000006790"/>
    </source>
</evidence>